<accession>A0A1F5YUG5</accession>
<comment type="caution">
    <text evidence="2">The sequence shown here is derived from an EMBL/GenBank/DDBJ whole genome shotgun (WGS) entry which is preliminary data.</text>
</comment>
<dbReference type="AlphaFoldDB" id="A0A1F5YUG5"/>
<organism evidence="2 3">
    <name type="scientific">Candidatus Gottesmanbacteria bacterium RBG_16_37_8</name>
    <dbReference type="NCBI Taxonomy" id="1798371"/>
    <lineage>
        <taxon>Bacteria</taxon>
        <taxon>Candidatus Gottesmaniibacteriota</taxon>
    </lineage>
</organism>
<dbReference type="STRING" id="1798371.A2W14_04895"/>
<dbReference type="InterPro" id="IPR027363">
    <property type="entry name" value="M1Pi_N"/>
</dbReference>
<reference evidence="2 3" key="1">
    <citation type="journal article" date="2016" name="Nat. Commun.">
        <title>Thousands of microbial genomes shed light on interconnected biogeochemical processes in an aquifer system.</title>
        <authorList>
            <person name="Anantharaman K."/>
            <person name="Brown C.T."/>
            <person name="Hug L.A."/>
            <person name="Sharon I."/>
            <person name="Castelle C.J."/>
            <person name="Probst A.J."/>
            <person name="Thomas B.C."/>
            <person name="Singh A."/>
            <person name="Wilkins M.J."/>
            <person name="Karaoz U."/>
            <person name="Brodie E.L."/>
            <person name="Williams K.H."/>
            <person name="Hubbard S.S."/>
            <person name="Banfield J.F."/>
        </authorList>
    </citation>
    <scope>NUCLEOTIDE SEQUENCE [LARGE SCALE GENOMIC DNA]</scope>
</reference>
<comment type="similarity">
    <text evidence="1">Belongs to the eIF-2B alpha/beta/delta subunits family.</text>
</comment>
<dbReference type="GO" id="GO:0019509">
    <property type="term" value="P:L-methionine salvage from methylthioadenosine"/>
    <property type="evidence" value="ECO:0007669"/>
    <property type="project" value="TreeGrafter"/>
</dbReference>
<dbReference type="Gene3D" id="1.20.120.420">
    <property type="entry name" value="translation initiation factor eif-2b, domain 1"/>
    <property type="match status" value="1"/>
</dbReference>
<evidence type="ECO:0000313" key="3">
    <source>
        <dbReference type="Proteomes" id="UP000176665"/>
    </source>
</evidence>
<dbReference type="EMBL" id="MFJA01000012">
    <property type="protein sequence ID" value="OGG03850.1"/>
    <property type="molecule type" value="Genomic_DNA"/>
</dbReference>
<evidence type="ECO:0000313" key="2">
    <source>
        <dbReference type="EMBL" id="OGG03850.1"/>
    </source>
</evidence>
<evidence type="ECO:0000256" key="1">
    <source>
        <dbReference type="RuleBase" id="RU003814"/>
    </source>
</evidence>
<dbReference type="InterPro" id="IPR037171">
    <property type="entry name" value="NagB/RpiA_transferase-like"/>
</dbReference>
<dbReference type="PANTHER" id="PTHR43475">
    <property type="entry name" value="METHYLTHIORIBOSE-1-PHOSPHATE ISOMERASE"/>
    <property type="match status" value="1"/>
</dbReference>
<sequence>MSLFYNKTVDLISQIEEDIRNVKIQGATAIALATIYGLSIALDQLKKKNPPDPTSYLLKKVTPLAYARPTEPLAQNALRFIFGQPQENPQNYRKKAKEYENLIKDSKNKMGKYGAELITNGGVYLTHCHSSTVTGMIINAHKQGRKFSLIATETRPLFQGRTTVSELLKENIDTTMILDDVAVSLLLDNIKNISAVFIGADLLSEKGFVNKVGSRGIAYAARQSQIPIFCLSILLKYDPRPFNHSLLETRDGSEIWPQAPTGLKFYAPAFDYIPYDDNITFVTESGLLQGQQLKSKALDLYPFLKS</sequence>
<name>A0A1F5YUG5_9BACT</name>
<dbReference type="Gene3D" id="3.40.50.10470">
    <property type="entry name" value="Translation initiation factor eif-2b, domain 2"/>
    <property type="match status" value="1"/>
</dbReference>
<proteinExistence type="inferred from homology"/>
<dbReference type="GO" id="GO:0046523">
    <property type="term" value="F:S-methyl-5-thioribose-1-phosphate isomerase activity"/>
    <property type="evidence" value="ECO:0007669"/>
    <property type="project" value="TreeGrafter"/>
</dbReference>
<dbReference type="SUPFAM" id="SSF100950">
    <property type="entry name" value="NagB/RpiA/CoA transferase-like"/>
    <property type="match status" value="1"/>
</dbReference>
<dbReference type="Pfam" id="PF01008">
    <property type="entry name" value="IF-2B"/>
    <property type="match status" value="1"/>
</dbReference>
<gene>
    <name evidence="2" type="ORF">A2W14_04895</name>
</gene>
<dbReference type="Proteomes" id="UP000176665">
    <property type="component" value="Unassembled WGS sequence"/>
</dbReference>
<dbReference type="PANTHER" id="PTHR43475:SF2">
    <property type="entry name" value="RIBOSE 1,5-BISPHOSPHATE ISOMERASE"/>
    <property type="match status" value="1"/>
</dbReference>
<protein>
    <submittedName>
        <fullName evidence="2">Uncharacterized protein</fullName>
    </submittedName>
</protein>
<dbReference type="InterPro" id="IPR000649">
    <property type="entry name" value="IF-2B-related"/>
</dbReference>
<dbReference type="InterPro" id="IPR042529">
    <property type="entry name" value="IF_2B-like_C"/>
</dbReference>